<keyword evidence="1" id="KW-0472">Membrane</keyword>
<feature type="transmembrane region" description="Helical" evidence="1">
    <location>
        <begin position="164"/>
        <end position="190"/>
    </location>
</feature>
<sequence>MKKLFIIAFVFSFIIYLLTSPGKTAHDYFTRLSASFLQGKYYLTENPPWLSELVPGPSGRFYVIQPPMPAILALPFVFVFGKSFEQQFLAHILGAGLVVLTMALSYRIKKDKLLAVWSGLLVGFGSIVWYLASVGSVWYLGQVTVAFFLTAALVESFGKKRAILIGIFLGGAFLSRIHTILSLPLFIFLLHSKKNLVGNLIYLGVGMIPFFLFNFGYNFVRFGTIFDKGYFLVPGIYSESWFSKGMLNIAYVPEHLKALFLMLPKFLPNPPYIEPSWYGLAIWITTPAFLLSLRASFKENVVKLSWLSIFLIFILVALRGGTGWTQFGYRYAVDFYPILTFLTIKSISKTGLRQLHWLLLLVGIIVNLWGVIWINKFDWVSF</sequence>
<feature type="transmembrane region" description="Helical" evidence="1">
    <location>
        <begin position="88"/>
        <end position="106"/>
    </location>
</feature>
<organism evidence="2 3">
    <name type="scientific">Candidatus Woesebacteria bacterium GW2011_GWA1_40_45</name>
    <dbReference type="NCBI Taxonomy" id="1618554"/>
    <lineage>
        <taxon>Bacteria</taxon>
        <taxon>Candidatus Woeseibacteriota</taxon>
    </lineage>
</organism>
<comment type="caution">
    <text evidence="2">The sequence shown here is derived from an EMBL/GenBank/DDBJ whole genome shotgun (WGS) entry which is preliminary data.</text>
</comment>
<feature type="transmembrane region" description="Helical" evidence="1">
    <location>
        <begin position="196"/>
        <end position="217"/>
    </location>
</feature>
<feature type="transmembrane region" description="Helical" evidence="1">
    <location>
        <begin position="138"/>
        <end position="157"/>
    </location>
</feature>
<accession>A0A0G0SLU1</accession>
<dbReference type="AlphaFoldDB" id="A0A0G0SLU1"/>
<dbReference type="EMBL" id="LBZB01000006">
    <property type="protein sequence ID" value="KKR63356.1"/>
    <property type="molecule type" value="Genomic_DNA"/>
</dbReference>
<feature type="transmembrane region" description="Helical" evidence="1">
    <location>
        <begin position="113"/>
        <end position="132"/>
    </location>
</feature>
<feature type="transmembrane region" description="Helical" evidence="1">
    <location>
        <begin position="356"/>
        <end position="374"/>
    </location>
</feature>
<evidence type="ECO:0000256" key="1">
    <source>
        <dbReference type="SAM" id="Phobius"/>
    </source>
</evidence>
<evidence type="ECO:0008006" key="4">
    <source>
        <dbReference type="Google" id="ProtNLM"/>
    </source>
</evidence>
<evidence type="ECO:0000313" key="2">
    <source>
        <dbReference type="EMBL" id="KKR63356.1"/>
    </source>
</evidence>
<protein>
    <recommendedName>
        <fullName evidence="4">Glycosyltransferase RgtA/B/C/D-like domain-containing protein</fullName>
    </recommendedName>
</protein>
<evidence type="ECO:0000313" key="3">
    <source>
        <dbReference type="Proteomes" id="UP000034613"/>
    </source>
</evidence>
<feature type="transmembrane region" description="Helical" evidence="1">
    <location>
        <begin position="272"/>
        <end position="292"/>
    </location>
</feature>
<keyword evidence="1" id="KW-0812">Transmembrane</keyword>
<feature type="transmembrane region" description="Helical" evidence="1">
    <location>
        <begin position="304"/>
        <end position="321"/>
    </location>
</feature>
<feature type="transmembrane region" description="Helical" evidence="1">
    <location>
        <begin position="229"/>
        <end position="252"/>
    </location>
</feature>
<proteinExistence type="predicted"/>
<name>A0A0G0SLU1_9BACT</name>
<gene>
    <name evidence="2" type="ORF">UU03_C0006G0010</name>
</gene>
<keyword evidence="1" id="KW-1133">Transmembrane helix</keyword>
<reference evidence="2 3" key="1">
    <citation type="journal article" date="2015" name="Nature">
        <title>rRNA introns, odd ribosomes, and small enigmatic genomes across a large radiation of phyla.</title>
        <authorList>
            <person name="Brown C.T."/>
            <person name="Hug L.A."/>
            <person name="Thomas B.C."/>
            <person name="Sharon I."/>
            <person name="Castelle C.J."/>
            <person name="Singh A."/>
            <person name="Wilkins M.J."/>
            <person name="Williams K.H."/>
            <person name="Banfield J.F."/>
        </authorList>
    </citation>
    <scope>NUCLEOTIDE SEQUENCE [LARGE SCALE GENOMIC DNA]</scope>
</reference>
<dbReference type="Proteomes" id="UP000034613">
    <property type="component" value="Unassembled WGS sequence"/>
</dbReference>